<gene>
    <name evidence="1" type="primary">THA1_1</name>
    <name evidence="1" type="ORF">FOZ62_020296</name>
</gene>
<evidence type="ECO:0000313" key="2">
    <source>
        <dbReference type="Proteomes" id="UP000574390"/>
    </source>
</evidence>
<name>A0A7J6SKG2_PEROL</name>
<proteinExistence type="predicted"/>
<dbReference type="InterPro" id="IPR015422">
    <property type="entry name" value="PyrdxlP-dep_Trfase_small"/>
</dbReference>
<dbReference type="AlphaFoldDB" id="A0A7J6SKG2"/>
<organism evidence="1 2">
    <name type="scientific">Perkinsus olseni</name>
    <name type="common">Perkinsus atlanticus</name>
    <dbReference type="NCBI Taxonomy" id="32597"/>
    <lineage>
        <taxon>Eukaryota</taxon>
        <taxon>Sar</taxon>
        <taxon>Alveolata</taxon>
        <taxon>Perkinsozoa</taxon>
        <taxon>Perkinsea</taxon>
        <taxon>Perkinsida</taxon>
        <taxon>Perkinsidae</taxon>
        <taxon>Perkinsus</taxon>
    </lineage>
</organism>
<evidence type="ECO:0000313" key="1">
    <source>
        <dbReference type="EMBL" id="KAF4733311.1"/>
    </source>
</evidence>
<protein>
    <submittedName>
        <fullName evidence="1">Putative low-specificity L-threonine aldolase 1</fullName>
    </submittedName>
</protein>
<dbReference type="Proteomes" id="UP000574390">
    <property type="component" value="Unassembled WGS sequence"/>
</dbReference>
<comment type="caution">
    <text evidence="1">The sequence shown here is derived from an EMBL/GenBank/DDBJ whole genome shotgun (WGS) entry which is preliminary data.</text>
</comment>
<dbReference type="EMBL" id="JABANM010014041">
    <property type="protein sequence ID" value="KAF4733311.1"/>
    <property type="molecule type" value="Genomic_DNA"/>
</dbReference>
<sequence length="86" mass="9457">MVRWGLDKKVGDRVTCAKLVEALASGDDVSVKMICIERGAAIRAVTHRHITSDDITKAITKVRKVMETAVTTWPKLTAADHILTIE</sequence>
<dbReference type="Gene3D" id="3.90.1150.10">
    <property type="entry name" value="Aspartate Aminotransferase, domain 1"/>
    <property type="match status" value="1"/>
</dbReference>
<reference evidence="1 2" key="1">
    <citation type="submission" date="2020-04" db="EMBL/GenBank/DDBJ databases">
        <title>Perkinsus olseni comparative genomics.</title>
        <authorList>
            <person name="Bogema D.R."/>
        </authorList>
    </citation>
    <scope>NUCLEOTIDE SEQUENCE [LARGE SCALE GENOMIC DNA]</scope>
    <source>
        <strain evidence="1">ATCC PRA-205</strain>
    </source>
</reference>
<accession>A0A7J6SKG2</accession>